<dbReference type="InterPro" id="IPR002035">
    <property type="entry name" value="VWF_A"/>
</dbReference>
<organism evidence="3 4">
    <name type="scientific">Candidatus Nitronereus thalassa</name>
    <dbReference type="NCBI Taxonomy" id="3020898"/>
    <lineage>
        <taxon>Bacteria</taxon>
        <taxon>Pseudomonadati</taxon>
        <taxon>Nitrospirota</taxon>
        <taxon>Nitrospiria</taxon>
        <taxon>Nitrospirales</taxon>
        <taxon>Nitrospiraceae</taxon>
        <taxon>Candidatus Nitronereus</taxon>
    </lineage>
</organism>
<dbReference type="PROSITE" id="PS50234">
    <property type="entry name" value="VWFA"/>
    <property type="match status" value="1"/>
</dbReference>
<dbReference type="NCBIfam" id="TIGR02595">
    <property type="entry name" value="PEP_CTERM"/>
    <property type="match status" value="1"/>
</dbReference>
<protein>
    <submittedName>
        <fullName evidence="3">DUF1194 domain-containing protein</fullName>
    </submittedName>
</protein>
<comment type="caution">
    <text evidence="3">The sequence shown here is derived from an EMBL/GenBank/DDBJ whole genome shotgun (WGS) entry which is preliminary data.</text>
</comment>
<name>A0ABU3KAL1_9BACT</name>
<evidence type="ECO:0000313" key="4">
    <source>
        <dbReference type="Proteomes" id="UP001250932"/>
    </source>
</evidence>
<proteinExistence type="predicted"/>
<feature type="chain" id="PRO_5045648371" evidence="1">
    <location>
        <begin position="31"/>
        <end position="262"/>
    </location>
</feature>
<dbReference type="InterPro" id="IPR036465">
    <property type="entry name" value="vWFA_dom_sf"/>
</dbReference>
<dbReference type="Pfam" id="PF06707">
    <property type="entry name" value="DUF1194"/>
    <property type="match status" value="1"/>
</dbReference>
<dbReference type="InterPro" id="IPR013424">
    <property type="entry name" value="Ice-binding_C"/>
</dbReference>
<feature type="domain" description="VWFA" evidence="2">
    <location>
        <begin position="36"/>
        <end position="231"/>
    </location>
</feature>
<dbReference type="Proteomes" id="UP001250932">
    <property type="component" value="Unassembled WGS sequence"/>
</dbReference>
<keyword evidence="4" id="KW-1185">Reference proteome</keyword>
<reference evidence="3 4" key="1">
    <citation type="journal article" date="2023" name="ISME J.">
        <title>Cultivation and genomic characterization of novel and ubiquitous marine nitrite-oxidizing bacteria from the Nitrospirales.</title>
        <authorList>
            <person name="Mueller A.J."/>
            <person name="Daebeler A."/>
            <person name="Herbold C.W."/>
            <person name="Kirkegaard R.H."/>
            <person name="Daims H."/>
        </authorList>
    </citation>
    <scope>NUCLEOTIDE SEQUENCE [LARGE SCALE GENOMIC DNA]</scope>
    <source>
        <strain evidence="3 4">EB</strain>
    </source>
</reference>
<dbReference type="RefSeq" id="WP_313834092.1">
    <property type="nucleotide sequence ID" value="NZ_JAQOUE010000001.1"/>
</dbReference>
<dbReference type="InterPro" id="IPR010607">
    <property type="entry name" value="DUF1194"/>
</dbReference>
<keyword evidence="1" id="KW-0732">Signal</keyword>
<feature type="signal peptide" evidence="1">
    <location>
        <begin position="1"/>
        <end position="30"/>
    </location>
</feature>
<evidence type="ECO:0000256" key="1">
    <source>
        <dbReference type="SAM" id="SignalP"/>
    </source>
</evidence>
<dbReference type="Pfam" id="PF07589">
    <property type="entry name" value="PEP-CTERM"/>
    <property type="match status" value="1"/>
</dbReference>
<sequence length="262" mass="27213">MITMTNMKKAAVSFFAISALCLAMTSQAQAVPVDVELSLVWDVSGSISASEYDLQRQGYANAFQSAAVQNAINSGTNQSIAVQVVQFGTNAIVSTGWNLVTSATASNFGTFLSTLGRENTGLSTSIARGIQISAANLLSNNGFEGLKMVMDVSGDGEENVGANPTSVTQQRDLAVASGIIINGLPIVTSSFPNLDDYYTNNVIGGTDAFVQVANGFGDFESAITAKLVNEIGGTTPTPEPSSMILLGSGLIGLVGYRMTKRA</sequence>
<evidence type="ECO:0000313" key="3">
    <source>
        <dbReference type="EMBL" id="MDT7043525.1"/>
    </source>
</evidence>
<dbReference type="SUPFAM" id="SSF53300">
    <property type="entry name" value="vWA-like"/>
    <property type="match status" value="1"/>
</dbReference>
<evidence type="ECO:0000259" key="2">
    <source>
        <dbReference type="PROSITE" id="PS50234"/>
    </source>
</evidence>
<dbReference type="Gene3D" id="3.40.50.410">
    <property type="entry name" value="von Willebrand factor, type A domain"/>
    <property type="match status" value="1"/>
</dbReference>
<gene>
    <name evidence="3" type="ORF">PPG34_14295</name>
</gene>
<accession>A0ABU3KAL1</accession>
<dbReference type="EMBL" id="JAQOUE010000001">
    <property type="protein sequence ID" value="MDT7043525.1"/>
    <property type="molecule type" value="Genomic_DNA"/>
</dbReference>